<keyword evidence="3" id="KW-1185">Reference proteome</keyword>
<protein>
    <submittedName>
        <fullName evidence="2">Uncharacterized protein</fullName>
    </submittedName>
</protein>
<proteinExistence type="predicted"/>
<comment type="caution">
    <text evidence="2">The sequence shown here is derived from an EMBL/GenBank/DDBJ whole genome shotgun (WGS) entry which is preliminary data.</text>
</comment>
<reference evidence="2 3" key="1">
    <citation type="submission" date="2023-02" db="EMBL/GenBank/DDBJ databases">
        <title>LHISI_Scaffold_Assembly.</title>
        <authorList>
            <person name="Stuart O.P."/>
            <person name="Cleave R."/>
            <person name="Magrath M.J.L."/>
            <person name="Mikheyev A.S."/>
        </authorList>
    </citation>
    <scope>NUCLEOTIDE SEQUENCE [LARGE SCALE GENOMIC DNA]</scope>
    <source>
        <strain evidence="2">Daus_M_001</strain>
        <tissue evidence="2">Leg muscle</tissue>
    </source>
</reference>
<feature type="region of interest" description="Disordered" evidence="1">
    <location>
        <begin position="1"/>
        <end position="38"/>
    </location>
</feature>
<evidence type="ECO:0000256" key="1">
    <source>
        <dbReference type="SAM" id="MobiDB-lite"/>
    </source>
</evidence>
<dbReference type="Proteomes" id="UP001159363">
    <property type="component" value="Chromosome 12"/>
</dbReference>
<name>A0ABQ9GD44_9NEOP</name>
<organism evidence="2 3">
    <name type="scientific">Dryococelus australis</name>
    <dbReference type="NCBI Taxonomy" id="614101"/>
    <lineage>
        <taxon>Eukaryota</taxon>
        <taxon>Metazoa</taxon>
        <taxon>Ecdysozoa</taxon>
        <taxon>Arthropoda</taxon>
        <taxon>Hexapoda</taxon>
        <taxon>Insecta</taxon>
        <taxon>Pterygota</taxon>
        <taxon>Neoptera</taxon>
        <taxon>Polyneoptera</taxon>
        <taxon>Phasmatodea</taxon>
        <taxon>Verophasmatodea</taxon>
        <taxon>Anareolatae</taxon>
        <taxon>Phasmatidae</taxon>
        <taxon>Eurycanthinae</taxon>
        <taxon>Dryococelus</taxon>
    </lineage>
</organism>
<feature type="compositionally biased region" description="Basic and acidic residues" evidence="1">
    <location>
        <begin position="18"/>
        <end position="29"/>
    </location>
</feature>
<dbReference type="EMBL" id="JARBHB010000013">
    <property type="protein sequence ID" value="KAJ8870198.1"/>
    <property type="molecule type" value="Genomic_DNA"/>
</dbReference>
<sequence length="405" mass="44600">MQGRKETEMPRENPLAKVDARHVSPRVETRGNPAGNRTRVTVGWSRKCGETRDCSSKLRAAYILVDIVPVYDEGPNIACLSIPTRVIAIKIDVRLAGREHFLPHSTRCVGRRGRTIVTRWERNFTGEKFYSNKFQGRKYGLCEVSPVPWDELFVPLLSLRAAVAERLARFPSTKASRVRSTVGSPDFRKWESCRTMPLDGGSSRGSAASPAPSFQRRSILTSITLIDSQDLAVKSRPDLFTHSSALGIFSPDYGLITPKTAPSSPVKVTPLNFPRLSTHSRQPATCALVSGNVDFQTHPSRGDALLSYPDRYAAYIRGTEYRVHSVEEALQHDASCKRLCSAAVGPQDSRVYVFSVSQTLAVRPLSTGMTTESTEMRAPTGFTGTARVFPSTSTEIHVLCTKALG</sequence>
<feature type="compositionally biased region" description="Basic and acidic residues" evidence="1">
    <location>
        <begin position="1"/>
        <end position="11"/>
    </location>
</feature>
<gene>
    <name evidence="2" type="ORF">PR048_029214</name>
</gene>
<accession>A0ABQ9GD44</accession>
<evidence type="ECO:0000313" key="2">
    <source>
        <dbReference type="EMBL" id="KAJ8870198.1"/>
    </source>
</evidence>
<evidence type="ECO:0000313" key="3">
    <source>
        <dbReference type="Proteomes" id="UP001159363"/>
    </source>
</evidence>